<dbReference type="Proteomes" id="UP000244223">
    <property type="component" value="Unassembled WGS sequence"/>
</dbReference>
<dbReference type="InterPro" id="IPR058531">
    <property type="entry name" value="Baseplate_J_M"/>
</dbReference>
<evidence type="ECO:0000259" key="1">
    <source>
        <dbReference type="Pfam" id="PF26078"/>
    </source>
</evidence>
<reference evidence="3 4" key="1">
    <citation type="submission" date="2018-04" db="EMBL/GenBank/DDBJ databases">
        <title>Genomic Encyclopedia of Archaeal and Bacterial Type Strains, Phase II (KMG-II): from individual species to whole genera.</title>
        <authorList>
            <person name="Goeker M."/>
        </authorList>
    </citation>
    <scope>NUCLEOTIDE SEQUENCE [LARGE SCALE GENOMIC DNA]</scope>
    <source>
        <strain evidence="3 4">DSM 5822</strain>
    </source>
</reference>
<evidence type="ECO:0000313" key="4">
    <source>
        <dbReference type="Proteomes" id="UP000244223"/>
    </source>
</evidence>
<feature type="domain" description="Baseplate J-like central" evidence="1">
    <location>
        <begin position="135"/>
        <end position="207"/>
    </location>
</feature>
<gene>
    <name evidence="3" type="ORF">C8N29_10333</name>
</gene>
<accession>A0A2T5J1G0</accession>
<feature type="domain" description="Baseplate J-like C-terminal" evidence="2">
    <location>
        <begin position="214"/>
        <end position="290"/>
    </location>
</feature>
<dbReference type="PANTHER" id="PTHR35862">
    <property type="entry name" value="FELS-2 PROPHAGE PROTEIN"/>
    <property type="match status" value="1"/>
</dbReference>
<dbReference type="Pfam" id="PF26079">
    <property type="entry name" value="Baseplate_J_C"/>
    <property type="match status" value="1"/>
</dbReference>
<organism evidence="3 4">
    <name type="scientific">Agitococcus lubricus</name>
    <dbReference type="NCBI Taxonomy" id="1077255"/>
    <lineage>
        <taxon>Bacteria</taxon>
        <taxon>Pseudomonadati</taxon>
        <taxon>Pseudomonadota</taxon>
        <taxon>Gammaproteobacteria</taxon>
        <taxon>Moraxellales</taxon>
        <taxon>Moraxellaceae</taxon>
        <taxon>Agitococcus</taxon>
    </lineage>
</organism>
<dbReference type="PIRSF" id="PIRSF020481">
    <property type="entry name" value="BAP"/>
    <property type="match status" value="1"/>
</dbReference>
<dbReference type="PANTHER" id="PTHR35862:SF1">
    <property type="entry name" value="FELS-2 PROPHAGE PROTEIN"/>
    <property type="match status" value="1"/>
</dbReference>
<dbReference type="InterPro" id="IPR014507">
    <property type="entry name" value="Baseplate_assembly_J_pred"/>
</dbReference>
<name>A0A2T5J1G0_9GAMM</name>
<dbReference type="InterPro" id="IPR052726">
    <property type="entry name" value="Phage_Baseplate_Hub"/>
</dbReference>
<evidence type="ECO:0000259" key="2">
    <source>
        <dbReference type="Pfam" id="PF26079"/>
    </source>
</evidence>
<comment type="caution">
    <text evidence="3">The sequence shown here is derived from an EMBL/GenBank/DDBJ whole genome shotgun (WGS) entry which is preliminary data.</text>
</comment>
<protein>
    <submittedName>
        <fullName evidence="3">Phage-related baseplate assembly protein</fullName>
    </submittedName>
</protein>
<dbReference type="AlphaFoldDB" id="A0A2T5J1G0"/>
<dbReference type="RefSeq" id="WP_107864730.1">
    <property type="nucleotide sequence ID" value="NZ_QAON01000003.1"/>
</dbReference>
<dbReference type="EMBL" id="QAON01000003">
    <property type="protein sequence ID" value="PTQ90280.1"/>
    <property type="molecule type" value="Genomic_DNA"/>
</dbReference>
<proteinExistence type="predicted"/>
<dbReference type="Pfam" id="PF26078">
    <property type="entry name" value="Baseplate_J_M"/>
    <property type="match status" value="1"/>
</dbReference>
<dbReference type="OrthoDB" id="9793802at2"/>
<evidence type="ECO:0000313" key="3">
    <source>
        <dbReference type="EMBL" id="PTQ90280.1"/>
    </source>
</evidence>
<dbReference type="InterPro" id="IPR058530">
    <property type="entry name" value="Baseplate_J-like_C"/>
</dbReference>
<keyword evidence="4" id="KW-1185">Reference proteome</keyword>
<sequence>MTIFQRIDLSQLPSPNVIEQKSFEQIFSELKTELIGLDANLAAVLELESEPLVKLLQVYAYREMRLLQRTNQKAISIMLAFAKDADLDQLAANYHLKRLLVDAGNPNAIPPVLPTYESDEDFKRRIQLSFEAFTTAGSEASYIFHGLSADGQVADITALSPSEGVVEIYVLSRTGTGAADSTLLSKVNAALNAKTVRPLTDHVQVFSVDVVNFSVVAELVLFAGPDENLVLANAQLELDKYLANSRGNGLDITISGLHHALHQAGVQKVNLVSPTVDVVIQPHQVGYCTNKTITVGGTNA</sequence>